<gene>
    <name evidence="1" type="ORF">BG011_006980</name>
</gene>
<evidence type="ECO:0000313" key="1">
    <source>
        <dbReference type="EMBL" id="KAG0264374.1"/>
    </source>
</evidence>
<evidence type="ECO:0000313" key="2">
    <source>
        <dbReference type="Proteomes" id="UP000726737"/>
    </source>
</evidence>
<sequence>MADQWTDSSATAHHYFKTTPMKYWDQSQFIREYLEEKSALEDCSSILPSSSPPPAYMDMPSIKNAENIWLQELESILMNMRLDREIRTRARDLKNLRMMWDRMELEIYEENLKAKLIKNRQQRLINSWKL</sequence>
<dbReference type="OrthoDB" id="10290675at2759"/>
<comment type="caution">
    <text evidence="1">The sequence shown here is derived from an EMBL/GenBank/DDBJ whole genome shotgun (WGS) entry which is preliminary data.</text>
</comment>
<name>A0A9P6QCQ4_9FUNG</name>
<reference evidence="1" key="1">
    <citation type="journal article" date="2020" name="Fungal Divers.">
        <title>Resolving the Mortierellaceae phylogeny through synthesis of multi-gene phylogenetics and phylogenomics.</title>
        <authorList>
            <person name="Vandepol N."/>
            <person name="Liber J."/>
            <person name="Desiro A."/>
            <person name="Na H."/>
            <person name="Kennedy M."/>
            <person name="Barry K."/>
            <person name="Grigoriev I.V."/>
            <person name="Miller A.N."/>
            <person name="O'Donnell K."/>
            <person name="Stajich J.E."/>
            <person name="Bonito G."/>
        </authorList>
    </citation>
    <scope>NUCLEOTIDE SEQUENCE</scope>
    <source>
        <strain evidence="1">KOD948</strain>
    </source>
</reference>
<keyword evidence="2" id="KW-1185">Reference proteome</keyword>
<dbReference type="AlphaFoldDB" id="A0A9P6QCQ4"/>
<organism evidence="1 2">
    <name type="scientific">Mortierella polycephala</name>
    <dbReference type="NCBI Taxonomy" id="41804"/>
    <lineage>
        <taxon>Eukaryota</taxon>
        <taxon>Fungi</taxon>
        <taxon>Fungi incertae sedis</taxon>
        <taxon>Mucoromycota</taxon>
        <taxon>Mortierellomycotina</taxon>
        <taxon>Mortierellomycetes</taxon>
        <taxon>Mortierellales</taxon>
        <taxon>Mortierellaceae</taxon>
        <taxon>Mortierella</taxon>
    </lineage>
</organism>
<accession>A0A9P6QCQ4</accession>
<proteinExistence type="predicted"/>
<protein>
    <submittedName>
        <fullName evidence="1">Uncharacterized protein</fullName>
    </submittedName>
</protein>
<dbReference type="EMBL" id="JAAAJA010000052">
    <property type="protein sequence ID" value="KAG0264374.1"/>
    <property type="molecule type" value="Genomic_DNA"/>
</dbReference>
<dbReference type="Proteomes" id="UP000726737">
    <property type="component" value="Unassembled WGS sequence"/>
</dbReference>